<proteinExistence type="predicted"/>
<dbReference type="Pfam" id="PF22262">
    <property type="entry name" value="DUF6950"/>
    <property type="match status" value="1"/>
</dbReference>
<name>A0A0B3S196_9RHOB</name>
<dbReference type="Proteomes" id="UP000030960">
    <property type="component" value="Unassembled WGS sequence"/>
</dbReference>
<keyword evidence="3" id="KW-1185">Reference proteome</keyword>
<organism evidence="2 3">
    <name type="scientific">Mameliella alba</name>
    <dbReference type="NCBI Taxonomy" id="561184"/>
    <lineage>
        <taxon>Bacteria</taxon>
        <taxon>Pseudomonadati</taxon>
        <taxon>Pseudomonadota</taxon>
        <taxon>Alphaproteobacteria</taxon>
        <taxon>Rhodobacterales</taxon>
        <taxon>Roseobacteraceae</taxon>
        <taxon>Mameliella</taxon>
    </lineage>
</organism>
<protein>
    <recommendedName>
        <fullName evidence="1">DUF6950 domain-containing protein</fullName>
    </recommendedName>
</protein>
<evidence type="ECO:0000259" key="1">
    <source>
        <dbReference type="Pfam" id="PF22262"/>
    </source>
</evidence>
<dbReference type="OrthoDB" id="6586924at2"/>
<sequence>MTRLQLFIQGWLAEPARWGVSDCCLSALDWAGQVRGLDLTGDLRLTYEDAAQAQRVTRFFTQPLRIAREYLEIRAGCAPTQDPVRGDVALFKLWHPGRGQPLPVAGICIEPGNFVCRGGQEDGARIHSARPERLMGAWEVGYVEG</sequence>
<dbReference type="AlphaFoldDB" id="A0A0B3S196"/>
<reference evidence="2 3" key="1">
    <citation type="submission" date="2014-10" db="EMBL/GenBank/DDBJ databases">
        <title>Genome sequence of Ponticoccus sp. strain UMTAT08 isolated from clonal culture of toxic dinoflagellate Alexandrium tamiyavanichii.</title>
        <authorList>
            <person name="Gan H.Y."/>
            <person name="Muhd D.-D."/>
            <person name="Mohd Noor M.E."/>
            <person name="Yeong Y.S."/>
            <person name="Usup G."/>
        </authorList>
    </citation>
    <scope>NUCLEOTIDE SEQUENCE [LARGE SCALE GENOMIC DNA]</scope>
    <source>
        <strain evidence="2 3">UMTAT08</strain>
    </source>
</reference>
<dbReference type="EMBL" id="JSUQ01000027">
    <property type="protein sequence ID" value="KHQ50391.1"/>
    <property type="molecule type" value="Genomic_DNA"/>
</dbReference>
<dbReference type="STRING" id="561184.SAMN05216376_105182"/>
<evidence type="ECO:0000313" key="3">
    <source>
        <dbReference type="Proteomes" id="UP000030960"/>
    </source>
</evidence>
<accession>A0A0B3S196</accession>
<dbReference type="RefSeq" id="WP_052244842.1">
    <property type="nucleotide sequence ID" value="NZ_JSUQ01000027.1"/>
</dbReference>
<dbReference type="InterPro" id="IPR053802">
    <property type="entry name" value="DUF6950"/>
</dbReference>
<comment type="caution">
    <text evidence="2">The sequence shown here is derived from an EMBL/GenBank/DDBJ whole genome shotgun (WGS) entry which is preliminary data.</text>
</comment>
<gene>
    <name evidence="2" type="ORF">OA50_05066</name>
</gene>
<feature type="domain" description="DUF6950" evidence="1">
    <location>
        <begin position="2"/>
        <end position="127"/>
    </location>
</feature>
<evidence type="ECO:0000313" key="2">
    <source>
        <dbReference type="EMBL" id="KHQ50391.1"/>
    </source>
</evidence>